<comment type="caution">
    <text evidence="2">The sequence shown here is derived from an EMBL/GenBank/DDBJ whole genome shotgun (WGS) entry which is preliminary data.</text>
</comment>
<dbReference type="Gene3D" id="3.80.10.10">
    <property type="entry name" value="Ribonuclease Inhibitor"/>
    <property type="match status" value="1"/>
</dbReference>
<sequence>MINAQKLSDQEMFEIGQRDEKRDFCHFDFSFINSNYYDSFFHSLPKLIFKKIKMVKFSCDRRYEINDDTDQIVNYSIALNQSKYMQYLMKILRIILPKTNTLVSLELSNINIPEIHQIVLFQEMAKCKSLKQFITNNIPITNNSFAILLKLISPYQYEVLSFNQTNLSSLVFMRIYKFLKKKSSDRWKLKIFDVRGSDFTDKEFQKINELLERHQSQANAIEEEMNDDENDAQKTVSAPKSGVFKDDHDTDRDYYSNYSKKEYHLNEEEEEEEEEEDN</sequence>
<feature type="compositionally biased region" description="Basic and acidic residues" evidence="1">
    <location>
        <begin position="243"/>
        <end position="266"/>
    </location>
</feature>
<feature type="compositionally biased region" description="Acidic residues" evidence="1">
    <location>
        <begin position="267"/>
        <end position="278"/>
    </location>
</feature>
<evidence type="ECO:0000313" key="2">
    <source>
        <dbReference type="EMBL" id="KAK8887219.1"/>
    </source>
</evidence>
<name>A0ABR2K7X6_9EUKA</name>
<evidence type="ECO:0000313" key="3">
    <source>
        <dbReference type="Proteomes" id="UP001470230"/>
    </source>
</evidence>
<keyword evidence="3" id="KW-1185">Reference proteome</keyword>
<organism evidence="2 3">
    <name type="scientific">Tritrichomonas musculus</name>
    <dbReference type="NCBI Taxonomy" id="1915356"/>
    <lineage>
        <taxon>Eukaryota</taxon>
        <taxon>Metamonada</taxon>
        <taxon>Parabasalia</taxon>
        <taxon>Tritrichomonadida</taxon>
        <taxon>Tritrichomonadidae</taxon>
        <taxon>Tritrichomonas</taxon>
    </lineage>
</organism>
<dbReference type="Proteomes" id="UP001470230">
    <property type="component" value="Unassembled WGS sequence"/>
</dbReference>
<dbReference type="SUPFAM" id="SSF52047">
    <property type="entry name" value="RNI-like"/>
    <property type="match status" value="1"/>
</dbReference>
<feature type="region of interest" description="Disordered" evidence="1">
    <location>
        <begin position="223"/>
        <end position="278"/>
    </location>
</feature>
<proteinExistence type="predicted"/>
<accession>A0ABR2K7X6</accession>
<protein>
    <recommendedName>
        <fullName evidence="4">Initiator binding domain-containing protein</fullName>
    </recommendedName>
</protein>
<reference evidence="2 3" key="1">
    <citation type="submission" date="2024-04" db="EMBL/GenBank/DDBJ databases">
        <title>Tritrichomonas musculus Genome.</title>
        <authorList>
            <person name="Alves-Ferreira E."/>
            <person name="Grigg M."/>
            <person name="Lorenzi H."/>
            <person name="Galac M."/>
        </authorList>
    </citation>
    <scope>NUCLEOTIDE SEQUENCE [LARGE SCALE GENOMIC DNA]</scope>
    <source>
        <strain evidence="2 3">EAF2021</strain>
    </source>
</reference>
<dbReference type="EMBL" id="JAPFFF010000006">
    <property type="protein sequence ID" value="KAK8887219.1"/>
    <property type="molecule type" value="Genomic_DNA"/>
</dbReference>
<evidence type="ECO:0000256" key="1">
    <source>
        <dbReference type="SAM" id="MobiDB-lite"/>
    </source>
</evidence>
<gene>
    <name evidence="2" type="ORF">M9Y10_038257</name>
</gene>
<dbReference type="InterPro" id="IPR032675">
    <property type="entry name" value="LRR_dom_sf"/>
</dbReference>
<evidence type="ECO:0008006" key="4">
    <source>
        <dbReference type="Google" id="ProtNLM"/>
    </source>
</evidence>